<keyword evidence="1" id="KW-1133">Transmembrane helix</keyword>
<gene>
    <name evidence="2" type="ORF">HMPREF1630_02510</name>
</gene>
<dbReference type="Proteomes" id="UP000029579">
    <property type="component" value="Unassembled WGS sequence"/>
</dbReference>
<evidence type="ECO:0000256" key="1">
    <source>
        <dbReference type="SAM" id="Phobius"/>
    </source>
</evidence>
<name>A0A095X507_9FIRM</name>
<feature type="transmembrane region" description="Helical" evidence="1">
    <location>
        <begin position="182"/>
        <end position="204"/>
    </location>
</feature>
<sequence>MEKIKNLKGINGAQLKYIAFASMFIDHFNKAIITPFLTGTGPMVIITTIFDILGRIAFPIFAFMVVEGFFKTKSQWKYLRNLLIFAVISEIPYDMFQSAEFVNTWSQNILWGLALGLFTIMAIDKLKAYIKKRPLWIFVSLLLVALSSLGSMLISSDYEYYAIIIIYLYYIFYDKRLLASGLGYLVIIKEIYAILGFATVLLYNGEKGKQNKIFNYLFYPVHLLIFGIIRMAFKI</sequence>
<dbReference type="OrthoDB" id="9781069at2"/>
<feature type="transmembrane region" description="Helical" evidence="1">
    <location>
        <begin position="160"/>
        <end position="175"/>
    </location>
</feature>
<keyword evidence="1" id="KW-0812">Transmembrane</keyword>
<dbReference type="InterPro" id="IPR008875">
    <property type="entry name" value="TraX"/>
</dbReference>
<feature type="transmembrane region" description="Helical" evidence="1">
    <location>
        <begin position="216"/>
        <end position="233"/>
    </location>
</feature>
<proteinExistence type="predicted"/>
<feature type="transmembrane region" description="Helical" evidence="1">
    <location>
        <begin position="135"/>
        <end position="154"/>
    </location>
</feature>
<dbReference type="RefSeq" id="WP_004828731.1">
    <property type="nucleotide sequence ID" value="NZ_JRMW01000024.1"/>
</dbReference>
<protein>
    <submittedName>
        <fullName evidence="2">Conjugal transfer protein TraX</fullName>
    </submittedName>
</protein>
<feature type="transmembrane region" description="Helical" evidence="1">
    <location>
        <begin position="105"/>
        <end position="123"/>
    </location>
</feature>
<dbReference type="AlphaFoldDB" id="A0A095X507"/>
<organism evidence="2 3">
    <name type="scientific">Anaerococcus lactolyticus S7-1-13</name>
    <dbReference type="NCBI Taxonomy" id="1284686"/>
    <lineage>
        <taxon>Bacteria</taxon>
        <taxon>Bacillati</taxon>
        <taxon>Bacillota</taxon>
        <taxon>Tissierellia</taxon>
        <taxon>Tissierellales</taxon>
        <taxon>Peptoniphilaceae</taxon>
        <taxon>Anaerococcus</taxon>
    </lineage>
</organism>
<dbReference type="Pfam" id="PF05857">
    <property type="entry name" value="TraX"/>
    <property type="match status" value="1"/>
</dbReference>
<feature type="transmembrane region" description="Helical" evidence="1">
    <location>
        <begin position="43"/>
        <end position="66"/>
    </location>
</feature>
<evidence type="ECO:0000313" key="3">
    <source>
        <dbReference type="Proteomes" id="UP000029579"/>
    </source>
</evidence>
<dbReference type="EMBL" id="JRMW01000024">
    <property type="protein sequence ID" value="KGF04913.1"/>
    <property type="molecule type" value="Genomic_DNA"/>
</dbReference>
<keyword evidence="1" id="KW-0472">Membrane</keyword>
<comment type="caution">
    <text evidence="2">The sequence shown here is derived from an EMBL/GenBank/DDBJ whole genome shotgun (WGS) entry which is preliminary data.</text>
</comment>
<evidence type="ECO:0000313" key="2">
    <source>
        <dbReference type="EMBL" id="KGF04913.1"/>
    </source>
</evidence>
<reference evidence="2 3" key="1">
    <citation type="submission" date="2014-07" db="EMBL/GenBank/DDBJ databases">
        <authorList>
            <person name="McCorrison J."/>
            <person name="Sanka R."/>
            <person name="Torralba M."/>
            <person name="Gillis M."/>
            <person name="Haft D.H."/>
            <person name="Methe B."/>
            <person name="Sutton G."/>
            <person name="Nelson K.E."/>
        </authorList>
    </citation>
    <scope>NUCLEOTIDE SEQUENCE [LARGE SCALE GENOMIC DNA]</scope>
    <source>
        <strain evidence="2 3">S7-1-13</strain>
    </source>
</reference>
<dbReference type="eggNOG" id="ENOG5031QMC">
    <property type="taxonomic scope" value="Bacteria"/>
</dbReference>
<accession>A0A095X507</accession>